<organism evidence="1 2">
    <name type="scientific">Bacillus cereus</name>
    <dbReference type="NCBI Taxonomy" id="1396"/>
    <lineage>
        <taxon>Bacteria</taxon>
        <taxon>Bacillati</taxon>
        <taxon>Bacillota</taxon>
        <taxon>Bacilli</taxon>
        <taxon>Bacillales</taxon>
        <taxon>Bacillaceae</taxon>
        <taxon>Bacillus</taxon>
        <taxon>Bacillus cereus group</taxon>
    </lineage>
</organism>
<protein>
    <submittedName>
        <fullName evidence="1">ATP F0F1 synthase subunit alpha</fullName>
        <ecNumber evidence="1">3.6.3.14</ecNumber>
    </submittedName>
</protein>
<dbReference type="AlphaFoldDB" id="A0A2B3TWW4"/>
<dbReference type="Proteomes" id="UP000224076">
    <property type="component" value="Unassembled WGS sequence"/>
</dbReference>
<proteinExistence type="predicted"/>
<keyword evidence="1" id="KW-0378">Hydrolase</keyword>
<sequence length="213" mass="23158">MGMKKIILAGALGIAALSGTNLPGLEPSKASAASIESNFSTLEGRVVEVDNGVIVVKSKQYEEPVSVYIDSLSNVKVGDEVKATGSMMRNFTEYMIANTVENTSNRLGMHMKEDGSPDYVIGEVSIVGTMEDGGEGSTKYVVVEYPSLNGKKVIIDVFLTKGQVFHTGEKVKIDMKYVGWGGSSINWNTTDNIEKVYEVKSNVENNDDVWIWS</sequence>
<evidence type="ECO:0000313" key="1">
    <source>
        <dbReference type="EMBL" id="PFU41198.1"/>
    </source>
</evidence>
<dbReference type="EC" id="3.6.3.14" evidence="1"/>
<dbReference type="NCBIfam" id="NF005260">
    <property type="entry name" value="PRK06763.1"/>
    <property type="match status" value="1"/>
</dbReference>
<accession>A0A2B3TWW4</accession>
<dbReference type="InterPro" id="IPR059208">
    <property type="entry name" value="ATP_synth_asu_put"/>
</dbReference>
<evidence type="ECO:0000313" key="2">
    <source>
        <dbReference type="Proteomes" id="UP000224076"/>
    </source>
</evidence>
<dbReference type="RefSeq" id="WP_098501487.1">
    <property type="nucleotide sequence ID" value="NZ_NUXC01000047.1"/>
</dbReference>
<name>A0A2B3TWW4_BACCE</name>
<dbReference type="GO" id="GO:0016787">
    <property type="term" value="F:hydrolase activity"/>
    <property type="evidence" value="ECO:0007669"/>
    <property type="project" value="UniProtKB-KW"/>
</dbReference>
<gene>
    <name evidence="1" type="ORF">COK86_17880</name>
</gene>
<reference evidence="1 2" key="1">
    <citation type="submission" date="2017-09" db="EMBL/GenBank/DDBJ databases">
        <title>Large-scale bioinformatics analysis of Bacillus genomes uncovers conserved roles of natural products in bacterial physiology.</title>
        <authorList>
            <consortium name="Agbiome Team Llc"/>
            <person name="Bleich R.M."/>
            <person name="Grubbs K.J."/>
            <person name="Santa Maria K.C."/>
            <person name="Allen S.E."/>
            <person name="Farag S."/>
            <person name="Shank E.A."/>
            <person name="Bowers A."/>
        </authorList>
    </citation>
    <scope>NUCLEOTIDE SEQUENCE [LARGE SCALE GENOMIC DNA]</scope>
    <source>
        <strain evidence="1 2">AFS061806</strain>
    </source>
</reference>
<comment type="caution">
    <text evidence="1">The sequence shown here is derived from an EMBL/GenBank/DDBJ whole genome shotgun (WGS) entry which is preliminary data.</text>
</comment>
<dbReference type="EMBL" id="NVDG01000028">
    <property type="protein sequence ID" value="PFU41198.1"/>
    <property type="molecule type" value="Genomic_DNA"/>
</dbReference>